<dbReference type="Proteomes" id="UP000076268">
    <property type="component" value="Unassembled WGS sequence"/>
</dbReference>
<protein>
    <recommendedName>
        <fullName evidence="4">CDP-diacylglycerol--serine O-phosphatidyltransferase</fullName>
    </recommendedName>
</protein>
<keyword evidence="1" id="KW-0472">Membrane</keyword>
<keyword evidence="1" id="KW-0812">Transmembrane</keyword>
<dbReference type="Gene3D" id="1.20.120.1760">
    <property type="match status" value="1"/>
</dbReference>
<dbReference type="GO" id="GO:0016020">
    <property type="term" value="C:membrane"/>
    <property type="evidence" value="ECO:0007669"/>
    <property type="project" value="InterPro"/>
</dbReference>
<evidence type="ECO:0008006" key="4">
    <source>
        <dbReference type="Google" id="ProtNLM"/>
    </source>
</evidence>
<dbReference type="GO" id="GO:0016780">
    <property type="term" value="F:phosphotransferase activity, for other substituted phosphate groups"/>
    <property type="evidence" value="ECO:0007669"/>
    <property type="project" value="InterPro"/>
</dbReference>
<keyword evidence="1" id="KW-1133">Transmembrane helix</keyword>
<dbReference type="InterPro" id="IPR043130">
    <property type="entry name" value="CDP-OH_PTrfase_TM_dom"/>
</dbReference>
<feature type="transmembrane region" description="Helical" evidence="1">
    <location>
        <begin position="130"/>
        <end position="160"/>
    </location>
</feature>
<gene>
    <name evidence="2" type="ORF">AXX12_01690</name>
</gene>
<reference evidence="2 3" key="1">
    <citation type="submission" date="2016-02" db="EMBL/GenBank/DDBJ databases">
        <title>Anaerosporomusa subterraneum gen. nov., sp. nov., a spore-forming obligate anaerobe isolated from saprolite.</title>
        <authorList>
            <person name="Choi J.K."/>
            <person name="Shah M."/>
            <person name="Yee N."/>
        </authorList>
    </citation>
    <scope>NUCLEOTIDE SEQUENCE [LARGE SCALE GENOMIC DNA]</scope>
    <source>
        <strain evidence="2 3">RU4</strain>
    </source>
</reference>
<evidence type="ECO:0000313" key="3">
    <source>
        <dbReference type="Proteomes" id="UP000076268"/>
    </source>
</evidence>
<evidence type="ECO:0000313" key="2">
    <source>
        <dbReference type="EMBL" id="KYZ78279.1"/>
    </source>
</evidence>
<dbReference type="Pfam" id="PF01066">
    <property type="entry name" value="CDP-OH_P_transf"/>
    <property type="match status" value="1"/>
</dbReference>
<proteinExistence type="predicted"/>
<sequence length="168" mass="18197">MAKRWSPNVLTATRLVLGVASITATVNSYWLVAAGFVFLAALYDNWANRLARRLNTTAEFARDIDMLSDLLVFGLAPATLYFFAQFSENGLTGYLLALVYPAACAFRLARYTVAGAKVYYPSDPLPVAGPALSGLALVGSMLPTTVHVMIIILASVLVIANVRVPRLW</sequence>
<dbReference type="EMBL" id="LSGP01000001">
    <property type="protein sequence ID" value="KYZ78279.1"/>
    <property type="molecule type" value="Genomic_DNA"/>
</dbReference>
<comment type="caution">
    <text evidence="2">The sequence shown here is derived from an EMBL/GenBank/DDBJ whole genome shotgun (WGS) entry which is preliminary data.</text>
</comment>
<dbReference type="AlphaFoldDB" id="A0A154BWF7"/>
<feature type="transmembrane region" description="Helical" evidence="1">
    <location>
        <begin position="15"/>
        <end position="43"/>
    </location>
</feature>
<evidence type="ECO:0000256" key="1">
    <source>
        <dbReference type="SAM" id="Phobius"/>
    </source>
</evidence>
<dbReference type="InterPro" id="IPR000462">
    <property type="entry name" value="CDP-OH_P_trans"/>
</dbReference>
<dbReference type="OrthoDB" id="9777147at2"/>
<organism evidence="2 3">
    <name type="scientific">Anaerosporomusa subterranea</name>
    <dbReference type="NCBI Taxonomy" id="1794912"/>
    <lineage>
        <taxon>Bacteria</taxon>
        <taxon>Bacillati</taxon>
        <taxon>Bacillota</taxon>
        <taxon>Negativicutes</taxon>
        <taxon>Acetonemataceae</taxon>
        <taxon>Anaerosporomusa</taxon>
    </lineage>
</organism>
<feature type="transmembrane region" description="Helical" evidence="1">
    <location>
        <begin position="64"/>
        <end position="84"/>
    </location>
</feature>
<dbReference type="GO" id="GO:0008654">
    <property type="term" value="P:phospholipid biosynthetic process"/>
    <property type="evidence" value="ECO:0007669"/>
    <property type="project" value="InterPro"/>
</dbReference>
<accession>A0A154BWF7</accession>
<keyword evidence="3" id="KW-1185">Reference proteome</keyword>
<name>A0A154BWF7_ANASB</name>
<dbReference type="RefSeq" id="WP_066237209.1">
    <property type="nucleotide sequence ID" value="NZ_LSGP01000001.1"/>
</dbReference>
<dbReference type="STRING" id="1794912.AXX12_01690"/>